<feature type="domain" description="Histidine kinase" evidence="24">
    <location>
        <begin position="271"/>
        <end position="476"/>
    </location>
</feature>
<keyword evidence="16 23" id="KW-1133">Transmembrane helix</keyword>
<dbReference type="CDD" id="cd00082">
    <property type="entry name" value="HisKA"/>
    <property type="match status" value="1"/>
</dbReference>
<keyword evidence="6" id="KW-1003">Cell membrane</keyword>
<sequence length="487" mass="51309">MTPPRGWSLGLRTRIAASIVLLTVAASAGVGFASYRVQADDSTERFVLAADASFQSTINHLRTEEELHGEGRVAVLAEEMDRWAGVGWSAVDLGGAPVSWPPAEGEPSGAAFPATAGDPQHQNAPVPAELVREAVVGHLPAVQRDPYRSGWLLVAGEVTPGLVLVQHYGMHRLDDELSRLRHQLAAISAVVAFLATVAAILAANQVSRPLRTAADAARRFGDGDLGTRLPVAGRDDLADLATAFNAMAERLSHSITDLRAKDRQQRRFVSDVTHDLRTPLASMVAAADSLNSLDGESRARAADLLTVQSRRLARLVEDLLEISRFDAGVVEVLREPVDLAELVADAVDLAAPDADISIRVVGDVLVTGDARRLHTIVRNLLTNAVTHGAEPVVVTVDGTDSATVLVRVADGGPGVPEELVPIAFDRFVRGDASRRVTEGSGLGLSIAAENATAHGGHLGVHNAGGAVFTVTLPRGEPPPTSRGDDEA</sequence>
<dbReference type="InterPro" id="IPR004358">
    <property type="entry name" value="Sig_transdc_His_kin-like_C"/>
</dbReference>
<dbReference type="CDD" id="cd00075">
    <property type="entry name" value="HATPase"/>
    <property type="match status" value="1"/>
</dbReference>
<dbReference type="SMART" id="SM00387">
    <property type="entry name" value="HATPase_c"/>
    <property type="match status" value="1"/>
</dbReference>
<keyword evidence="7" id="KW-0597">Phosphoprotein</keyword>
<evidence type="ECO:0000256" key="14">
    <source>
        <dbReference type="ARBA" id="ARBA00022842"/>
    </source>
</evidence>
<evidence type="ECO:0000256" key="19">
    <source>
        <dbReference type="ARBA" id="ARBA00023026"/>
    </source>
</evidence>
<dbReference type="PANTHER" id="PTHR44936:SF9">
    <property type="entry name" value="SENSOR PROTEIN CREC"/>
    <property type="match status" value="1"/>
</dbReference>
<dbReference type="Pfam" id="PF02518">
    <property type="entry name" value="HATPase_c"/>
    <property type="match status" value="1"/>
</dbReference>
<evidence type="ECO:0000313" key="26">
    <source>
        <dbReference type="EMBL" id="MCP2333883.1"/>
    </source>
</evidence>
<evidence type="ECO:0000256" key="23">
    <source>
        <dbReference type="SAM" id="Phobius"/>
    </source>
</evidence>
<dbReference type="PANTHER" id="PTHR44936">
    <property type="entry name" value="SENSOR PROTEIN CREC"/>
    <property type="match status" value="1"/>
</dbReference>
<evidence type="ECO:0000256" key="13">
    <source>
        <dbReference type="ARBA" id="ARBA00022840"/>
    </source>
</evidence>
<evidence type="ECO:0000256" key="2">
    <source>
        <dbReference type="ARBA" id="ARBA00001936"/>
    </source>
</evidence>
<dbReference type="SUPFAM" id="SSF47384">
    <property type="entry name" value="Homodimeric domain of signal transducing histidine kinase"/>
    <property type="match status" value="1"/>
</dbReference>
<evidence type="ECO:0000259" key="25">
    <source>
        <dbReference type="PROSITE" id="PS50885"/>
    </source>
</evidence>
<feature type="transmembrane region" description="Helical" evidence="23">
    <location>
        <begin position="15"/>
        <end position="35"/>
    </location>
</feature>
<organism evidence="26 27">
    <name type="scientific">Actinoalloteichus caeruleus DSM 43889</name>
    <dbReference type="NCBI Taxonomy" id="1120930"/>
    <lineage>
        <taxon>Bacteria</taxon>
        <taxon>Bacillati</taxon>
        <taxon>Actinomycetota</taxon>
        <taxon>Actinomycetes</taxon>
        <taxon>Pseudonocardiales</taxon>
        <taxon>Pseudonocardiaceae</taxon>
        <taxon>Actinoalloteichus</taxon>
        <taxon>Actinoalloteichus cyanogriseus</taxon>
    </lineage>
</organism>
<dbReference type="EC" id="2.7.13.3" evidence="5"/>
<evidence type="ECO:0000256" key="10">
    <source>
        <dbReference type="ARBA" id="ARBA00022741"/>
    </source>
</evidence>
<dbReference type="Pfam" id="PF00512">
    <property type="entry name" value="HisKA"/>
    <property type="match status" value="1"/>
</dbReference>
<evidence type="ECO:0000256" key="4">
    <source>
        <dbReference type="ARBA" id="ARBA00004651"/>
    </source>
</evidence>
<evidence type="ECO:0000256" key="9">
    <source>
        <dbReference type="ARBA" id="ARBA00022692"/>
    </source>
</evidence>
<keyword evidence="14" id="KW-0460">Magnesium</keyword>
<evidence type="ECO:0000256" key="8">
    <source>
        <dbReference type="ARBA" id="ARBA00022679"/>
    </source>
</evidence>
<dbReference type="Gene3D" id="3.30.565.10">
    <property type="entry name" value="Histidine kinase-like ATPase, C-terminal domain"/>
    <property type="match status" value="1"/>
</dbReference>
<feature type="transmembrane region" description="Helical" evidence="23">
    <location>
        <begin position="184"/>
        <end position="203"/>
    </location>
</feature>
<evidence type="ECO:0000256" key="22">
    <source>
        <dbReference type="ARBA" id="ARBA00041776"/>
    </source>
</evidence>
<evidence type="ECO:0000256" key="17">
    <source>
        <dbReference type="ARBA" id="ARBA00023012"/>
    </source>
</evidence>
<proteinExistence type="predicted"/>
<evidence type="ECO:0000256" key="12">
    <source>
        <dbReference type="ARBA" id="ARBA00022801"/>
    </source>
</evidence>
<evidence type="ECO:0000256" key="20">
    <source>
        <dbReference type="ARBA" id="ARBA00023211"/>
    </source>
</evidence>
<name>A0ABT1JP16_ACTCY</name>
<comment type="catalytic activity">
    <reaction evidence="1">
        <text>ATP + protein L-histidine = ADP + protein N-phospho-L-histidine.</text>
        <dbReference type="EC" id="2.7.13.3"/>
    </reaction>
</comment>
<keyword evidence="20" id="KW-0464">Manganese</keyword>
<keyword evidence="10" id="KW-0547">Nucleotide-binding</keyword>
<dbReference type="EMBL" id="AUBJ02000001">
    <property type="protein sequence ID" value="MCP2333883.1"/>
    <property type="molecule type" value="Genomic_DNA"/>
</dbReference>
<dbReference type="RefSeq" id="WP_035292182.1">
    <property type="nucleotide sequence ID" value="NZ_AUBJ02000001.1"/>
</dbReference>
<dbReference type="Gene3D" id="6.10.340.10">
    <property type="match status" value="1"/>
</dbReference>
<dbReference type="CDD" id="cd06225">
    <property type="entry name" value="HAMP"/>
    <property type="match status" value="1"/>
</dbReference>
<keyword evidence="18" id="KW-0346">Stress response</keyword>
<comment type="subcellular location">
    <subcellularLocation>
        <location evidence="4">Cell membrane</location>
        <topology evidence="4">Multi-pass membrane protein</topology>
    </subcellularLocation>
</comment>
<dbReference type="SMART" id="SM00304">
    <property type="entry name" value="HAMP"/>
    <property type="match status" value="1"/>
</dbReference>
<keyword evidence="12" id="KW-0378">Hydrolase</keyword>
<dbReference type="InterPro" id="IPR036097">
    <property type="entry name" value="HisK_dim/P_sf"/>
</dbReference>
<dbReference type="Pfam" id="PF00672">
    <property type="entry name" value="HAMP"/>
    <property type="match status" value="1"/>
</dbReference>
<dbReference type="PROSITE" id="PS50885">
    <property type="entry name" value="HAMP"/>
    <property type="match status" value="1"/>
</dbReference>
<dbReference type="PROSITE" id="PS50109">
    <property type="entry name" value="HIS_KIN"/>
    <property type="match status" value="1"/>
</dbReference>
<keyword evidence="9 23" id="KW-0812">Transmembrane</keyword>
<evidence type="ECO:0000256" key="18">
    <source>
        <dbReference type="ARBA" id="ARBA00023016"/>
    </source>
</evidence>
<evidence type="ECO:0000256" key="1">
    <source>
        <dbReference type="ARBA" id="ARBA00000085"/>
    </source>
</evidence>
<evidence type="ECO:0000256" key="3">
    <source>
        <dbReference type="ARBA" id="ARBA00001946"/>
    </source>
</evidence>
<dbReference type="Gene3D" id="1.10.287.130">
    <property type="match status" value="1"/>
</dbReference>
<evidence type="ECO:0000256" key="6">
    <source>
        <dbReference type="ARBA" id="ARBA00022475"/>
    </source>
</evidence>
<dbReference type="InterPro" id="IPR003661">
    <property type="entry name" value="HisK_dim/P_dom"/>
</dbReference>
<dbReference type="InterPro" id="IPR005467">
    <property type="entry name" value="His_kinase_dom"/>
</dbReference>
<keyword evidence="15" id="KW-0904">Protein phosphatase</keyword>
<evidence type="ECO:0000256" key="7">
    <source>
        <dbReference type="ARBA" id="ARBA00022553"/>
    </source>
</evidence>
<evidence type="ECO:0000256" key="21">
    <source>
        <dbReference type="ARBA" id="ARBA00040454"/>
    </source>
</evidence>
<evidence type="ECO:0000256" key="5">
    <source>
        <dbReference type="ARBA" id="ARBA00012438"/>
    </source>
</evidence>
<dbReference type="PRINTS" id="PR00344">
    <property type="entry name" value="BCTRLSENSOR"/>
</dbReference>
<dbReference type="SUPFAM" id="SSF158472">
    <property type="entry name" value="HAMP domain-like"/>
    <property type="match status" value="1"/>
</dbReference>
<dbReference type="Proteomes" id="UP000791080">
    <property type="component" value="Unassembled WGS sequence"/>
</dbReference>
<dbReference type="InterPro" id="IPR036890">
    <property type="entry name" value="HATPase_C_sf"/>
</dbReference>
<evidence type="ECO:0000259" key="24">
    <source>
        <dbReference type="PROSITE" id="PS50109"/>
    </source>
</evidence>
<keyword evidence="11 26" id="KW-0418">Kinase</keyword>
<dbReference type="GO" id="GO:0016301">
    <property type="term" value="F:kinase activity"/>
    <property type="evidence" value="ECO:0007669"/>
    <property type="project" value="UniProtKB-KW"/>
</dbReference>
<evidence type="ECO:0000256" key="15">
    <source>
        <dbReference type="ARBA" id="ARBA00022912"/>
    </source>
</evidence>
<gene>
    <name evidence="26" type="ORF">G443_004153</name>
</gene>
<evidence type="ECO:0000256" key="11">
    <source>
        <dbReference type="ARBA" id="ARBA00022777"/>
    </source>
</evidence>
<dbReference type="InterPro" id="IPR003660">
    <property type="entry name" value="HAMP_dom"/>
</dbReference>
<keyword evidence="17" id="KW-0902">Two-component regulatory system</keyword>
<comment type="caution">
    <text evidence="26">The sequence shown here is derived from an EMBL/GenBank/DDBJ whole genome shotgun (WGS) entry which is preliminary data.</text>
</comment>
<comment type="cofactor">
    <cofactor evidence="2">
        <name>Mn(2+)</name>
        <dbReference type="ChEBI" id="CHEBI:29035"/>
    </cofactor>
</comment>
<evidence type="ECO:0000256" key="16">
    <source>
        <dbReference type="ARBA" id="ARBA00022989"/>
    </source>
</evidence>
<comment type="cofactor">
    <cofactor evidence="3">
        <name>Mg(2+)</name>
        <dbReference type="ChEBI" id="CHEBI:18420"/>
    </cofactor>
</comment>
<dbReference type="InterPro" id="IPR003594">
    <property type="entry name" value="HATPase_dom"/>
</dbReference>
<dbReference type="InterPro" id="IPR050980">
    <property type="entry name" value="2C_sensor_his_kinase"/>
</dbReference>
<protein>
    <recommendedName>
        <fullName evidence="21">Signal transduction histidine-protein kinase/phosphatase MprB</fullName>
        <ecNumber evidence="5">2.7.13.3</ecNumber>
    </recommendedName>
    <alternativeName>
        <fullName evidence="22">Mycobacterial persistence regulator B</fullName>
    </alternativeName>
</protein>
<keyword evidence="23" id="KW-0472">Membrane</keyword>
<evidence type="ECO:0000313" key="27">
    <source>
        <dbReference type="Proteomes" id="UP000791080"/>
    </source>
</evidence>
<keyword evidence="13" id="KW-0067">ATP-binding</keyword>
<keyword evidence="19" id="KW-0843">Virulence</keyword>
<accession>A0ABT1JP16</accession>
<keyword evidence="8" id="KW-0808">Transferase</keyword>
<reference evidence="26 27" key="1">
    <citation type="submission" date="2022-06" db="EMBL/GenBank/DDBJ databases">
        <title>Genomic Encyclopedia of Type Strains, Phase I: the one thousand microbial genomes (KMG-I) project.</title>
        <authorList>
            <person name="Kyrpides N."/>
        </authorList>
    </citation>
    <scope>NUCLEOTIDE SEQUENCE [LARGE SCALE GENOMIC DNA]</scope>
    <source>
        <strain evidence="26 27">DSM 43889</strain>
    </source>
</reference>
<dbReference type="SMART" id="SM00388">
    <property type="entry name" value="HisKA"/>
    <property type="match status" value="1"/>
</dbReference>
<dbReference type="SUPFAM" id="SSF55874">
    <property type="entry name" value="ATPase domain of HSP90 chaperone/DNA topoisomerase II/histidine kinase"/>
    <property type="match status" value="1"/>
</dbReference>
<feature type="domain" description="HAMP" evidence="25">
    <location>
        <begin position="204"/>
        <end position="256"/>
    </location>
</feature>
<keyword evidence="27" id="KW-1185">Reference proteome</keyword>